<name>A0A9D1SM09_9PROT</name>
<dbReference type="AlphaFoldDB" id="A0A9D1SM09"/>
<reference evidence="2" key="1">
    <citation type="submission" date="2020-10" db="EMBL/GenBank/DDBJ databases">
        <authorList>
            <person name="Gilroy R."/>
        </authorList>
    </citation>
    <scope>NUCLEOTIDE SEQUENCE</scope>
    <source>
        <strain evidence="2">CHK136-897</strain>
    </source>
</reference>
<gene>
    <name evidence="2" type="ORF">IAC63_00885</name>
</gene>
<dbReference type="Pfam" id="PF04015">
    <property type="entry name" value="DUF362"/>
    <property type="match status" value="1"/>
</dbReference>
<dbReference type="InterPro" id="IPR007160">
    <property type="entry name" value="DUF362"/>
</dbReference>
<evidence type="ECO:0000313" key="2">
    <source>
        <dbReference type="EMBL" id="HIU65181.1"/>
    </source>
</evidence>
<organism evidence="2 3">
    <name type="scientific">Candidatus Enterousia avicola</name>
    <dbReference type="NCBI Taxonomy" id="2840787"/>
    <lineage>
        <taxon>Bacteria</taxon>
        <taxon>Pseudomonadati</taxon>
        <taxon>Pseudomonadota</taxon>
        <taxon>Alphaproteobacteria</taxon>
        <taxon>Candidatus Enterousia</taxon>
    </lineage>
</organism>
<evidence type="ECO:0000259" key="1">
    <source>
        <dbReference type="Pfam" id="PF04015"/>
    </source>
</evidence>
<protein>
    <submittedName>
        <fullName evidence="2">DUF362 domain-containing protein</fullName>
    </submittedName>
</protein>
<evidence type="ECO:0000313" key="3">
    <source>
        <dbReference type="Proteomes" id="UP000824142"/>
    </source>
</evidence>
<comment type="caution">
    <text evidence="2">The sequence shown here is derived from an EMBL/GenBank/DDBJ whole genome shotgun (WGS) entry which is preliminary data.</text>
</comment>
<reference evidence="2" key="2">
    <citation type="journal article" date="2021" name="PeerJ">
        <title>Extensive microbial diversity within the chicken gut microbiome revealed by metagenomics and culture.</title>
        <authorList>
            <person name="Gilroy R."/>
            <person name="Ravi A."/>
            <person name="Getino M."/>
            <person name="Pursley I."/>
            <person name="Horton D.L."/>
            <person name="Alikhan N.F."/>
            <person name="Baker D."/>
            <person name="Gharbi K."/>
            <person name="Hall N."/>
            <person name="Watson M."/>
            <person name="Adriaenssens E.M."/>
            <person name="Foster-Nyarko E."/>
            <person name="Jarju S."/>
            <person name="Secka A."/>
            <person name="Antonio M."/>
            <person name="Oren A."/>
            <person name="Chaudhuri R.R."/>
            <person name="La Ragione R."/>
            <person name="Hildebrand F."/>
            <person name="Pallen M.J."/>
        </authorList>
    </citation>
    <scope>NUCLEOTIDE SEQUENCE</scope>
    <source>
        <strain evidence="2">CHK136-897</strain>
    </source>
</reference>
<dbReference type="EMBL" id="DVNO01000006">
    <property type="protein sequence ID" value="HIU65181.1"/>
    <property type="molecule type" value="Genomic_DNA"/>
</dbReference>
<feature type="domain" description="DUF362" evidence="1">
    <location>
        <begin position="70"/>
        <end position="289"/>
    </location>
</feature>
<accession>A0A9D1SM09</accession>
<sequence length="334" mass="36235">MQMNYKKLGIVVGCTAVVAALAGIIGTKFINKSEAKMEKSPAKVYYVKEITPENLIKIYDALGVELKGKVGVKVSTGEAGSRGYLKADLIGPLVQKLNGTILECNTAYAGQRNTVEDHLKVAEEHGFTKFADVDIMDAEGEMKIPVHNGKHLKYNLVGTHLDNYDSILNLAHGKGHAMGGFGANLKNQSIGIASRNGKAYIHSAGFTEDPDKAWSNLPEQQAFIESMAEAAKSVSDYFASQGKQIVYITVMNFLSVDCDCDAHQTDPVMADLGIVASTDPVANDQAFVDMVYASKDPGAKKLQERIDRQMGRHILPYAESIGLGTTKYELIELD</sequence>
<dbReference type="Proteomes" id="UP000824142">
    <property type="component" value="Unassembled WGS sequence"/>
</dbReference>
<proteinExistence type="predicted"/>